<evidence type="ECO:0000313" key="2">
    <source>
        <dbReference type="Proteomes" id="UP001212499"/>
    </source>
</evidence>
<dbReference type="Proteomes" id="UP001212499">
    <property type="component" value="Unassembled WGS sequence"/>
</dbReference>
<sequence length="79" mass="8820">MARITIEDLSPLRVQQILNEITDGEMNRVEGSQGSDINEQSLAHNLDQNLDNLLFSLRTQMGVVIVGARTMFNEGFNSL</sequence>
<name>A0ABT5ASS5_9CYAN</name>
<organism evidence="1 2">
    <name type="scientific">Anabaenopsis arnoldii</name>
    <dbReference type="NCBI Taxonomy" id="2152938"/>
    <lineage>
        <taxon>Bacteria</taxon>
        <taxon>Bacillati</taxon>
        <taxon>Cyanobacteriota</taxon>
        <taxon>Cyanophyceae</taxon>
        <taxon>Nostocales</taxon>
        <taxon>Nodulariaceae</taxon>
        <taxon>Anabaenopsis</taxon>
    </lineage>
</organism>
<reference evidence="1 2" key="1">
    <citation type="submission" date="2023-01" db="EMBL/GenBank/DDBJ databases">
        <title>Genomes from the Australian National Cyanobacteria Reference Collection.</title>
        <authorList>
            <person name="Willis A."/>
            <person name="Lee E.M.F."/>
        </authorList>
    </citation>
    <scope>NUCLEOTIDE SEQUENCE [LARGE SCALE GENOMIC DNA]</scope>
    <source>
        <strain evidence="1 2">CS-1033</strain>
    </source>
</reference>
<dbReference type="EMBL" id="JAQMUH010000108">
    <property type="protein sequence ID" value="MDB9539987.1"/>
    <property type="molecule type" value="Genomic_DNA"/>
</dbReference>
<comment type="caution">
    <text evidence="1">The sequence shown here is derived from an EMBL/GenBank/DDBJ whole genome shotgun (WGS) entry which is preliminary data.</text>
</comment>
<accession>A0ABT5ASS5</accession>
<dbReference type="RefSeq" id="WP_271733110.1">
    <property type="nucleotide sequence ID" value="NZ_JANQDP010000111.1"/>
</dbReference>
<gene>
    <name evidence="1" type="ORF">PN457_09995</name>
</gene>
<evidence type="ECO:0000313" key="1">
    <source>
        <dbReference type="EMBL" id="MDB9539987.1"/>
    </source>
</evidence>
<proteinExistence type="predicted"/>
<keyword evidence="2" id="KW-1185">Reference proteome</keyword>
<evidence type="ECO:0008006" key="3">
    <source>
        <dbReference type="Google" id="ProtNLM"/>
    </source>
</evidence>
<protein>
    <recommendedName>
        <fullName evidence="3">Flagellar motor switch protein FliM</fullName>
    </recommendedName>
</protein>